<feature type="transmembrane region" description="Helical" evidence="1">
    <location>
        <begin position="184"/>
        <end position="203"/>
    </location>
</feature>
<dbReference type="EMBL" id="JAAVJR010000008">
    <property type="protein sequence ID" value="NJW53820.1"/>
    <property type="molecule type" value="Genomic_DNA"/>
</dbReference>
<dbReference type="RefSeq" id="WP_168138927.1">
    <property type="nucleotide sequence ID" value="NZ_JAAVJR010000008.1"/>
</dbReference>
<feature type="transmembrane region" description="Helical" evidence="1">
    <location>
        <begin position="67"/>
        <end position="91"/>
    </location>
</feature>
<sequence>MKTEQEYIKDLSEIRAMMERTSKFMSLSGLSGIMAGVYALVGAYVVYRLSYSTEEGLENTLNGKILFGDAAEILLLALAVLVLALGTAVLLSWQKSRKSGEKLWNSAARRLAFNMAIPLLAGGIIMFIFFFRGLEEFIAPVTLVFYGMALFNASKFTFAELRSLALLEIVLGLISFYFTDYGLLLWALGFGLLHILYGIYMHLKYEK</sequence>
<keyword evidence="3" id="KW-1185">Reference proteome</keyword>
<feature type="transmembrane region" description="Helical" evidence="1">
    <location>
        <begin position="111"/>
        <end position="131"/>
    </location>
</feature>
<evidence type="ECO:0000313" key="3">
    <source>
        <dbReference type="Proteomes" id="UP000703674"/>
    </source>
</evidence>
<comment type="caution">
    <text evidence="2">The sequence shown here is derived from an EMBL/GenBank/DDBJ whole genome shotgun (WGS) entry which is preliminary data.</text>
</comment>
<feature type="transmembrane region" description="Helical" evidence="1">
    <location>
        <begin position="137"/>
        <end position="154"/>
    </location>
</feature>
<feature type="transmembrane region" description="Helical" evidence="1">
    <location>
        <begin position="24"/>
        <end position="47"/>
    </location>
</feature>
<feature type="transmembrane region" description="Helical" evidence="1">
    <location>
        <begin position="161"/>
        <end position="178"/>
    </location>
</feature>
<keyword evidence="1" id="KW-0472">Membrane</keyword>
<reference evidence="2 3" key="1">
    <citation type="submission" date="2020-03" db="EMBL/GenBank/DDBJ databases">
        <title>Salinimicrobium sp. nov, isolated from SCS.</title>
        <authorList>
            <person name="Cao W.R."/>
        </authorList>
    </citation>
    <scope>NUCLEOTIDE SEQUENCE [LARGE SCALE GENOMIC DNA]</scope>
    <source>
        <strain evidence="3">J15B91</strain>
    </source>
</reference>
<keyword evidence="1" id="KW-0812">Transmembrane</keyword>
<accession>A0ABX1D0K0</accession>
<evidence type="ECO:0000313" key="2">
    <source>
        <dbReference type="EMBL" id="NJW53820.1"/>
    </source>
</evidence>
<proteinExistence type="predicted"/>
<organism evidence="2 3">
    <name type="scientific">Salinimicrobium oceani</name>
    <dbReference type="NCBI Taxonomy" id="2722702"/>
    <lineage>
        <taxon>Bacteria</taxon>
        <taxon>Pseudomonadati</taxon>
        <taxon>Bacteroidota</taxon>
        <taxon>Flavobacteriia</taxon>
        <taxon>Flavobacteriales</taxon>
        <taxon>Flavobacteriaceae</taxon>
        <taxon>Salinimicrobium</taxon>
    </lineage>
</organism>
<protein>
    <submittedName>
        <fullName evidence="2">Uncharacterized protein</fullName>
    </submittedName>
</protein>
<keyword evidence="1" id="KW-1133">Transmembrane helix</keyword>
<name>A0ABX1D0K0_9FLAO</name>
<gene>
    <name evidence="2" type="ORF">HC175_12920</name>
</gene>
<evidence type="ECO:0000256" key="1">
    <source>
        <dbReference type="SAM" id="Phobius"/>
    </source>
</evidence>
<dbReference type="Proteomes" id="UP000703674">
    <property type="component" value="Unassembled WGS sequence"/>
</dbReference>